<dbReference type="OrthoDB" id="3808618at2"/>
<gene>
    <name evidence="3" type="ORF">FHY64_04720</name>
</gene>
<dbReference type="Proteomes" id="UP000314011">
    <property type="component" value="Unassembled WGS sequence"/>
</dbReference>
<feature type="domain" description="Endonuclease/exonuclease/phosphatase" evidence="2">
    <location>
        <begin position="112"/>
        <end position="290"/>
    </location>
</feature>
<dbReference type="SUPFAM" id="SSF56219">
    <property type="entry name" value="DNase I-like"/>
    <property type="match status" value="1"/>
</dbReference>
<keyword evidence="3" id="KW-0540">Nuclease</keyword>
<keyword evidence="1" id="KW-0812">Transmembrane</keyword>
<sequence length="301" mass="31695">MIRAIRSLVLLATCLCALAIGASYLGRWHGAGDSVAVFRFELSLLLLVGSAVLAGLGPRGGAVTGLVLALVAGGPIALGMARTGVAPDGPAVTLYQKNLLYLGLEQQAIIGDILAAAPDVVTLEEVSPANRPVVEALRGEYPSVTLCPFSGAGAGDVAVLSRYPMVDGSSVCAPGLAAMTVRRDDGTELTVAGLHLFWPWPYEQRAQVAEILGTLRDLDAPVLLAGDFNMVPWSWSLRSIGRASGSHRVGPVEKTIDRGSRLLRLRIDHVLAPDGWTGTVERRPRFGSDHYGLLATVGDEE</sequence>
<evidence type="ECO:0000313" key="3">
    <source>
        <dbReference type="EMBL" id="TNY32590.1"/>
    </source>
</evidence>
<keyword evidence="1" id="KW-0472">Membrane</keyword>
<feature type="transmembrane region" description="Helical" evidence="1">
    <location>
        <begin position="37"/>
        <end position="56"/>
    </location>
</feature>
<dbReference type="AlphaFoldDB" id="A0A5C5GDL3"/>
<accession>A0A5C5GDL3</accession>
<dbReference type="Gene3D" id="3.60.10.10">
    <property type="entry name" value="Endonuclease/exonuclease/phosphatase"/>
    <property type="match status" value="1"/>
</dbReference>
<evidence type="ECO:0000256" key="1">
    <source>
        <dbReference type="SAM" id="Phobius"/>
    </source>
</evidence>
<keyword evidence="4" id="KW-1185">Reference proteome</keyword>
<dbReference type="RefSeq" id="WP_140193270.1">
    <property type="nucleotide sequence ID" value="NZ_CP065915.1"/>
</dbReference>
<reference evidence="3 4" key="1">
    <citation type="submission" date="2019-06" db="EMBL/GenBank/DDBJ databases">
        <title>Genome of new Rhodobacteraceae sp. SM1903.</title>
        <authorList>
            <person name="Ren X."/>
        </authorList>
    </citation>
    <scope>NUCLEOTIDE SEQUENCE [LARGE SCALE GENOMIC DNA]</scope>
    <source>
        <strain evidence="3 4">SM1903</strain>
    </source>
</reference>
<dbReference type="EMBL" id="VFFF01000001">
    <property type="protein sequence ID" value="TNY32590.1"/>
    <property type="molecule type" value="Genomic_DNA"/>
</dbReference>
<comment type="caution">
    <text evidence="3">The sequence shown here is derived from an EMBL/GenBank/DDBJ whole genome shotgun (WGS) entry which is preliminary data.</text>
</comment>
<dbReference type="InterPro" id="IPR005135">
    <property type="entry name" value="Endo/exonuclease/phosphatase"/>
</dbReference>
<evidence type="ECO:0000259" key="2">
    <source>
        <dbReference type="Pfam" id="PF03372"/>
    </source>
</evidence>
<dbReference type="Pfam" id="PF03372">
    <property type="entry name" value="Exo_endo_phos"/>
    <property type="match status" value="1"/>
</dbReference>
<protein>
    <submittedName>
        <fullName evidence="3">Endonuclease</fullName>
    </submittedName>
</protein>
<organism evidence="3 4">
    <name type="scientific">Pelagovum pacificum</name>
    <dbReference type="NCBI Taxonomy" id="2588711"/>
    <lineage>
        <taxon>Bacteria</taxon>
        <taxon>Pseudomonadati</taxon>
        <taxon>Pseudomonadota</taxon>
        <taxon>Alphaproteobacteria</taxon>
        <taxon>Rhodobacterales</taxon>
        <taxon>Paracoccaceae</taxon>
        <taxon>Pelagovum</taxon>
    </lineage>
</organism>
<proteinExistence type="predicted"/>
<keyword evidence="3" id="KW-0378">Hydrolase</keyword>
<keyword evidence="3" id="KW-0255">Endonuclease</keyword>
<dbReference type="InterPro" id="IPR036691">
    <property type="entry name" value="Endo/exonu/phosph_ase_sf"/>
</dbReference>
<dbReference type="GO" id="GO:0004519">
    <property type="term" value="F:endonuclease activity"/>
    <property type="evidence" value="ECO:0007669"/>
    <property type="project" value="UniProtKB-KW"/>
</dbReference>
<evidence type="ECO:0000313" key="4">
    <source>
        <dbReference type="Proteomes" id="UP000314011"/>
    </source>
</evidence>
<feature type="transmembrane region" description="Helical" evidence="1">
    <location>
        <begin position="63"/>
        <end position="81"/>
    </location>
</feature>
<name>A0A5C5GDL3_9RHOB</name>
<keyword evidence="1" id="KW-1133">Transmembrane helix</keyword>